<feature type="compositionally biased region" description="Basic and acidic residues" evidence="1">
    <location>
        <begin position="594"/>
        <end position="611"/>
    </location>
</feature>
<proteinExistence type="predicted"/>
<dbReference type="Proteomes" id="UP001150062">
    <property type="component" value="Unassembled WGS sequence"/>
</dbReference>
<feature type="region of interest" description="Disordered" evidence="1">
    <location>
        <begin position="1179"/>
        <end position="1203"/>
    </location>
</feature>
<feature type="region of interest" description="Disordered" evidence="1">
    <location>
        <begin position="553"/>
        <end position="630"/>
    </location>
</feature>
<feature type="compositionally biased region" description="Low complexity" evidence="1">
    <location>
        <begin position="612"/>
        <end position="630"/>
    </location>
</feature>
<evidence type="ECO:0000313" key="2">
    <source>
        <dbReference type="EMBL" id="KAJ6253954.1"/>
    </source>
</evidence>
<organism evidence="2 3">
    <name type="scientific">Anaeramoeba flamelloides</name>
    <dbReference type="NCBI Taxonomy" id="1746091"/>
    <lineage>
        <taxon>Eukaryota</taxon>
        <taxon>Metamonada</taxon>
        <taxon>Anaeramoebidae</taxon>
        <taxon>Anaeramoeba</taxon>
    </lineage>
</organism>
<dbReference type="EMBL" id="JAOAOG010000027">
    <property type="protein sequence ID" value="KAJ6253954.1"/>
    <property type="molecule type" value="Genomic_DNA"/>
</dbReference>
<feature type="compositionally biased region" description="Basic and acidic residues" evidence="1">
    <location>
        <begin position="449"/>
        <end position="463"/>
    </location>
</feature>
<feature type="compositionally biased region" description="Basic and acidic residues" evidence="1">
    <location>
        <begin position="1181"/>
        <end position="1203"/>
    </location>
</feature>
<protein>
    <submittedName>
        <fullName evidence="2">Nnp-1 protein putative nuclear protein 1 nop52</fullName>
    </submittedName>
</protein>
<accession>A0ABQ8ZAN9</accession>
<name>A0ABQ8ZAN9_9EUKA</name>
<reference evidence="2" key="1">
    <citation type="submission" date="2022-08" db="EMBL/GenBank/DDBJ databases">
        <title>Novel sulfate-reducing endosymbionts in the free-living metamonad Anaeramoeba.</title>
        <authorList>
            <person name="Jerlstrom-Hultqvist J."/>
            <person name="Cepicka I."/>
            <person name="Gallot-Lavallee L."/>
            <person name="Salas-Leiva D."/>
            <person name="Curtis B.A."/>
            <person name="Zahonova K."/>
            <person name="Pipaliya S."/>
            <person name="Dacks J."/>
            <person name="Roger A.J."/>
        </authorList>
    </citation>
    <scope>NUCLEOTIDE SEQUENCE</scope>
    <source>
        <strain evidence="2">Schooner1</strain>
    </source>
</reference>
<evidence type="ECO:0000313" key="3">
    <source>
        <dbReference type="Proteomes" id="UP001150062"/>
    </source>
</evidence>
<sequence length="1798" mass="213889">MSSINVLEQLTHCQVISWICRILKKQYEKKPDLDELIHSSIKVLNTLQNTTRHKQNEQKNTMGTLFELCTNYGVEKKYLFEATEFSLVEQYNLVMGLMEKIGILSDSKGFEPKYSEIGSFQKESHGNSSAKLNKESSVELKTSSKNFNGFQPTKNFSLEPINMIEPSFVFKKIQQLFAQRKCTFALLLKSIKKINETNSENNKTNSKENNELENIKEATKEIINELINFQVTTNGFQILEYQKTKLKTQNRKNKLYFNLDLNNSFFYKIKKCINKLEANCFKFNIYSKNSEEKAIHKAPLLSLTFQTDSDLSFEIIYPVLKMYNHYKGENVEQYEISGNILSIEKELILIALRCVSKGFAKFNCMLTDSKDSMKHVLFILRSNSLVINLLDSNALKGPQRNDNDFSLGVDDYHPNHGYGYNYGDDYDEGDDYSNEKKIENQLFGQNTKKGQEQKQKKSKETNDHFNYCDPKNSFKKIFFYQNCSVGTAIHDSKNRIFELLIISNSFEKKVFKIVCSNEIERKLIRYCIHFFTNNINSIQCNYSTPIIDGVKKMTKQDNKNVQDKRNEKDGKYKGDKNNGEGNRNENKLQQSKNQNHERVGDQESEKLKINHNENNSNNGNQSNQSQNITNENSQSKIISQQYLYVATFNKKGKGAIFELSDYFYFHDSFNNDPTNFKWIDLNKKYLNKIKIMKEKIKALLQVRKINFQLEQYCYNAKKGGKAKRKKSIILFTSENIIIKKIKQNNNKTQLIDVELLKEGYDMKQKIFLHPTNNNQILFVSTTGENFVFSCKDQNQREEIAISFLLFRKSTTDKQNIINIIKKICFSTPIYITDYYYNFDENTKLKNFPSRLELTNPINKKIQINKKEIILKINVNLYSSIEKLVCDGEIIFFNKYFQLIFFKKSINVKKKYSPYFNISFQKGHSKFLKLFLDEFRSINLEIINLPDKNHLLNFFNEKKKKIFRKKINSPIIFNFYLISSKANKQSNRKIEEVYKNGGNENKVEIKNQTIEEKRKGLLIYYSSYFQIISNYNEKNEKILNIPYRPDNFLQNFDGSLQIKINYTYGKFKLQFFNIFEKNDFITSWYFHQNQYLSRSINLPFYVFRGMLNNRKTKLICSQNHLYFENQNNNQINYFSIRIEKFYLHQNKNIQTIINRKTNSIIIHYLSKKINFYFLDQENDDNNGNHDDNSNSEHDNQYVDKNENNQKEKDIDKFAKIYPELIKNEKITNNNPKTPNPALNKKISNFPITFLNKNNYSTTLEKGKLILFTNGIQIKKQLFDKIKRKNISIQNVKVELVYRNITSLNFIVYNKKNKEGGNNKDNTKNTGNDKRKKNDSINNKNKSKNKNDIKKETSNKKETSYKREKQYLISFNNSKSKYFFLFQYSILQKMNNLKLITCLGLRYRPVLTQPKNLQELLKFQKTKMKINKKKFTYSIKISLDEKYIYILIDPIFKRFTYENFFQNNSFEIINSKFLNLVWDSKNKHNIQIKFPNKQILIEFIKMINFLKIYKYYKQFSNNNHNHNNNMLKNKKQIWIKEINDHWMKIKDDENNYTVKWISPQKNKKNRKGLIIFDNSYNRLMLFGMEPKYILIIPYCDFFEMQFHIRIKQFVLIRSLINRLNYTFYTKNEKRKQDLYIKMKEIQTQLSLQYKREIVTRGKKINLIQLSNFNNSNINGNQKEMQVRRNFTQQKKPNQKKKKKKKLKKNIFKIRFLNKSSQGTTRGEIVFNFQKLYLQFNSPLFIQNHIRITQIEKIIYKKHSNNLLWEINFENNKFLFFLIQLSDQHKLLNSIKKIKILSKKK</sequence>
<keyword evidence="3" id="KW-1185">Reference proteome</keyword>
<evidence type="ECO:0000256" key="1">
    <source>
        <dbReference type="SAM" id="MobiDB-lite"/>
    </source>
</evidence>
<gene>
    <name evidence="2" type="ORF">M0813_12852</name>
</gene>
<feature type="region of interest" description="Disordered" evidence="1">
    <location>
        <begin position="1310"/>
        <end position="1355"/>
    </location>
</feature>
<feature type="compositionally biased region" description="Basic and acidic residues" evidence="1">
    <location>
        <begin position="553"/>
        <end position="586"/>
    </location>
</feature>
<feature type="region of interest" description="Disordered" evidence="1">
    <location>
        <begin position="443"/>
        <end position="463"/>
    </location>
</feature>
<comment type="caution">
    <text evidence="2">The sequence shown here is derived from an EMBL/GenBank/DDBJ whole genome shotgun (WGS) entry which is preliminary data.</text>
</comment>
<feature type="compositionally biased region" description="Basic and acidic residues" evidence="1">
    <location>
        <begin position="1310"/>
        <end position="1333"/>
    </location>
</feature>
<feature type="compositionally biased region" description="Basic and acidic residues" evidence="1">
    <location>
        <begin position="1343"/>
        <end position="1355"/>
    </location>
</feature>